<accession>A0A835B0U5</accession>
<comment type="caution">
    <text evidence="1">The sequence shown here is derived from an EMBL/GenBank/DDBJ whole genome shotgun (WGS) entry which is preliminary data.</text>
</comment>
<dbReference type="Proteomes" id="UP000636709">
    <property type="component" value="Unassembled WGS sequence"/>
</dbReference>
<proteinExistence type="predicted"/>
<evidence type="ECO:0000313" key="2">
    <source>
        <dbReference type="Proteomes" id="UP000636709"/>
    </source>
</evidence>
<name>A0A835B0U5_9POAL</name>
<dbReference type="EMBL" id="JACEFO010002102">
    <property type="protein sequence ID" value="KAF8683520.1"/>
    <property type="molecule type" value="Genomic_DNA"/>
</dbReference>
<evidence type="ECO:0000313" key="1">
    <source>
        <dbReference type="EMBL" id="KAF8683520.1"/>
    </source>
</evidence>
<protein>
    <submittedName>
        <fullName evidence="1">Uncharacterized protein</fullName>
    </submittedName>
</protein>
<reference evidence="1" key="1">
    <citation type="submission" date="2020-07" db="EMBL/GenBank/DDBJ databases">
        <title>Genome sequence and genetic diversity analysis of an under-domesticated orphan crop, white fonio (Digitaria exilis).</title>
        <authorList>
            <person name="Bennetzen J.L."/>
            <person name="Chen S."/>
            <person name="Ma X."/>
            <person name="Wang X."/>
            <person name="Yssel A.E.J."/>
            <person name="Chaluvadi S.R."/>
            <person name="Johnson M."/>
            <person name="Gangashetty P."/>
            <person name="Hamidou F."/>
            <person name="Sanogo M.D."/>
            <person name="Zwaenepoel A."/>
            <person name="Wallace J."/>
            <person name="Van De Peer Y."/>
            <person name="Van Deynze A."/>
        </authorList>
    </citation>
    <scope>NUCLEOTIDE SEQUENCE</scope>
    <source>
        <tissue evidence="1">Leaves</tissue>
    </source>
</reference>
<keyword evidence="2" id="KW-1185">Reference proteome</keyword>
<sequence length="11" mass="1191">MPCSSLITLQV</sequence>
<gene>
    <name evidence="1" type="ORF">HU200_044433</name>
</gene>
<organism evidence="1 2">
    <name type="scientific">Digitaria exilis</name>
    <dbReference type="NCBI Taxonomy" id="1010633"/>
    <lineage>
        <taxon>Eukaryota</taxon>
        <taxon>Viridiplantae</taxon>
        <taxon>Streptophyta</taxon>
        <taxon>Embryophyta</taxon>
        <taxon>Tracheophyta</taxon>
        <taxon>Spermatophyta</taxon>
        <taxon>Magnoliopsida</taxon>
        <taxon>Liliopsida</taxon>
        <taxon>Poales</taxon>
        <taxon>Poaceae</taxon>
        <taxon>PACMAD clade</taxon>
        <taxon>Panicoideae</taxon>
        <taxon>Panicodae</taxon>
        <taxon>Paniceae</taxon>
        <taxon>Anthephorinae</taxon>
        <taxon>Digitaria</taxon>
    </lineage>
</organism>